<proteinExistence type="predicted"/>
<keyword evidence="8" id="KW-1185">Reference proteome</keyword>
<dbReference type="PANTHER" id="PTHR30566:SF25">
    <property type="entry name" value="INNER MEMBRANE PROTEIN"/>
    <property type="match status" value="1"/>
</dbReference>
<evidence type="ECO:0000256" key="1">
    <source>
        <dbReference type="ARBA" id="ARBA00004370"/>
    </source>
</evidence>
<evidence type="ECO:0000313" key="8">
    <source>
        <dbReference type="Proteomes" id="UP000255467"/>
    </source>
</evidence>
<feature type="transmembrane region" description="Helical" evidence="5">
    <location>
        <begin position="156"/>
        <end position="175"/>
    </location>
</feature>
<accession>A0A378Y7T8</accession>
<evidence type="ECO:0000259" key="6">
    <source>
        <dbReference type="Pfam" id="PF00924"/>
    </source>
</evidence>
<evidence type="ECO:0000313" key="7">
    <source>
        <dbReference type="EMBL" id="SUA73276.1"/>
    </source>
</evidence>
<sequence length="351" mass="38404">MEDVLRPLIVFGGTLAVSIMAGLLIDRVLRYSANRHPGSSVATLLRRIQLPLQALLASAGLHFTYPLAQLELQQDTVIRNVLATLAILATAWLAMRAADTVAGNTLDKYANRTADTARVRRLHTQLGMVRRIVTTVLVVTTAAVAMLILFPNLRTLGTSLLASAGVIGIIAGVAAQSTLGNLMAGLQIAFGDSVKIGDTVVVEGEWGTVEEITLAFLTVRIWDDRRLTMPISYFNSKPYENWSKGGPQITGTVFLYLDHSTPVPELRQHLHEFLRGRKDWDGRKWNLLVTDSTPTAIVVRASMSARNADDVWDLRCAVREELLGWLARYHPYALPKIPTAMVSGGTPAMAE</sequence>
<organism evidence="7 8">
    <name type="scientific">Nocardia otitidiscaviarum</name>
    <dbReference type="NCBI Taxonomy" id="1823"/>
    <lineage>
        <taxon>Bacteria</taxon>
        <taxon>Bacillati</taxon>
        <taxon>Actinomycetota</taxon>
        <taxon>Actinomycetes</taxon>
        <taxon>Mycobacteriales</taxon>
        <taxon>Nocardiaceae</taxon>
        <taxon>Nocardia</taxon>
    </lineage>
</organism>
<dbReference type="InterPro" id="IPR023408">
    <property type="entry name" value="MscS_beta-dom_sf"/>
</dbReference>
<dbReference type="Pfam" id="PF00924">
    <property type="entry name" value="MS_channel_2nd"/>
    <property type="match status" value="1"/>
</dbReference>
<dbReference type="InterPro" id="IPR010920">
    <property type="entry name" value="LSM_dom_sf"/>
</dbReference>
<feature type="transmembrane region" description="Helical" evidence="5">
    <location>
        <begin position="128"/>
        <end position="150"/>
    </location>
</feature>
<dbReference type="PANTHER" id="PTHR30566">
    <property type="entry name" value="YNAI-RELATED MECHANOSENSITIVE ION CHANNEL"/>
    <property type="match status" value="1"/>
</dbReference>
<dbReference type="GO" id="GO:0055085">
    <property type="term" value="P:transmembrane transport"/>
    <property type="evidence" value="ECO:0007669"/>
    <property type="project" value="InterPro"/>
</dbReference>
<gene>
    <name evidence="7" type="primary">kefA</name>
    <name evidence="7" type="ORF">NCTC1934_00713</name>
</gene>
<dbReference type="GO" id="GO:0016020">
    <property type="term" value="C:membrane"/>
    <property type="evidence" value="ECO:0007669"/>
    <property type="project" value="UniProtKB-SubCell"/>
</dbReference>
<name>A0A378Y7T8_9NOCA</name>
<feature type="domain" description="Mechanosensitive ion channel MscS" evidence="6">
    <location>
        <begin position="178"/>
        <end position="244"/>
    </location>
</feature>
<protein>
    <submittedName>
        <fullName evidence="7">Potassium efflux system KefA</fullName>
    </submittedName>
</protein>
<keyword evidence="4 5" id="KW-0472">Membrane</keyword>
<keyword evidence="3 5" id="KW-1133">Transmembrane helix</keyword>
<dbReference type="Gene3D" id="1.10.287.1260">
    <property type="match status" value="1"/>
</dbReference>
<reference evidence="7 8" key="1">
    <citation type="submission" date="2018-06" db="EMBL/GenBank/DDBJ databases">
        <authorList>
            <consortium name="Pathogen Informatics"/>
            <person name="Doyle S."/>
        </authorList>
    </citation>
    <scope>NUCLEOTIDE SEQUENCE [LARGE SCALE GENOMIC DNA]</scope>
    <source>
        <strain evidence="7 8">NCTC1934</strain>
    </source>
</reference>
<dbReference type="OrthoDB" id="9792218at2"/>
<dbReference type="AlphaFoldDB" id="A0A378Y7T8"/>
<keyword evidence="2 5" id="KW-0812">Transmembrane</keyword>
<evidence type="ECO:0000256" key="2">
    <source>
        <dbReference type="ARBA" id="ARBA00022692"/>
    </source>
</evidence>
<evidence type="ECO:0000256" key="3">
    <source>
        <dbReference type="ARBA" id="ARBA00022989"/>
    </source>
</evidence>
<dbReference type="Gene3D" id="2.30.30.60">
    <property type="match status" value="1"/>
</dbReference>
<evidence type="ECO:0000256" key="5">
    <source>
        <dbReference type="SAM" id="Phobius"/>
    </source>
</evidence>
<comment type="subcellular location">
    <subcellularLocation>
        <location evidence="1">Membrane</location>
    </subcellularLocation>
</comment>
<evidence type="ECO:0000256" key="4">
    <source>
        <dbReference type="ARBA" id="ARBA00023136"/>
    </source>
</evidence>
<dbReference type="Proteomes" id="UP000255467">
    <property type="component" value="Unassembled WGS sequence"/>
</dbReference>
<dbReference type="RefSeq" id="WP_051037692.1">
    <property type="nucleotide sequence ID" value="NZ_UGRY01000002.1"/>
</dbReference>
<dbReference type="EMBL" id="UGRY01000002">
    <property type="protein sequence ID" value="SUA73276.1"/>
    <property type="molecule type" value="Genomic_DNA"/>
</dbReference>
<feature type="transmembrane region" description="Helical" evidence="5">
    <location>
        <begin position="6"/>
        <end position="29"/>
    </location>
</feature>
<dbReference type="STRING" id="1406858.GCA_000710895_01265"/>
<dbReference type="InterPro" id="IPR006685">
    <property type="entry name" value="MscS_channel_2nd"/>
</dbReference>
<dbReference type="SUPFAM" id="SSF50182">
    <property type="entry name" value="Sm-like ribonucleoproteins"/>
    <property type="match status" value="1"/>
</dbReference>